<dbReference type="Pfam" id="PF00069">
    <property type="entry name" value="Pkinase"/>
    <property type="match status" value="1"/>
</dbReference>
<dbReference type="InterPro" id="IPR011009">
    <property type="entry name" value="Kinase-like_dom_sf"/>
</dbReference>
<dbReference type="GO" id="GO:0005524">
    <property type="term" value="F:ATP binding"/>
    <property type="evidence" value="ECO:0007669"/>
    <property type="project" value="UniProtKB-KW"/>
</dbReference>
<reference evidence="4" key="1">
    <citation type="journal article" date="2020" name="Nature">
        <title>Giant virus diversity and host interactions through global metagenomics.</title>
        <authorList>
            <person name="Schulz F."/>
            <person name="Roux S."/>
            <person name="Paez-Espino D."/>
            <person name="Jungbluth S."/>
            <person name="Walsh D.A."/>
            <person name="Denef V.J."/>
            <person name="McMahon K.D."/>
            <person name="Konstantinidis K.T."/>
            <person name="Eloe-Fadrosh E.A."/>
            <person name="Kyrpides N.C."/>
            <person name="Woyke T."/>
        </authorList>
    </citation>
    <scope>NUCLEOTIDE SEQUENCE</scope>
    <source>
        <strain evidence="4">GVMAG-M-3300020166-18</strain>
    </source>
</reference>
<dbReference type="PROSITE" id="PS50011">
    <property type="entry name" value="PROTEIN_KINASE_DOM"/>
    <property type="match status" value="1"/>
</dbReference>
<dbReference type="SUPFAM" id="SSF56112">
    <property type="entry name" value="Protein kinase-like (PK-like)"/>
    <property type="match status" value="1"/>
</dbReference>
<evidence type="ECO:0000256" key="2">
    <source>
        <dbReference type="ARBA" id="ARBA00022840"/>
    </source>
</evidence>
<feature type="domain" description="Protein kinase" evidence="3">
    <location>
        <begin position="17"/>
        <end position="279"/>
    </location>
</feature>
<keyword evidence="1" id="KW-0547">Nucleotide-binding</keyword>
<dbReference type="PROSITE" id="PS00108">
    <property type="entry name" value="PROTEIN_KINASE_ST"/>
    <property type="match status" value="1"/>
</dbReference>
<evidence type="ECO:0000259" key="3">
    <source>
        <dbReference type="PROSITE" id="PS50011"/>
    </source>
</evidence>
<dbReference type="PROSITE" id="PS00107">
    <property type="entry name" value="PROTEIN_KINASE_ATP"/>
    <property type="match status" value="1"/>
</dbReference>
<protein>
    <recommendedName>
        <fullName evidence="3">Protein kinase domain-containing protein</fullName>
    </recommendedName>
</protein>
<dbReference type="GO" id="GO:0004674">
    <property type="term" value="F:protein serine/threonine kinase activity"/>
    <property type="evidence" value="ECO:0007669"/>
    <property type="project" value="TreeGrafter"/>
</dbReference>
<dbReference type="GO" id="GO:0044773">
    <property type="term" value="P:mitotic DNA damage checkpoint signaling"/>
    <property type="evidence" value="ECO:0007669"/>
    <property type="project" value="TreeGrafter"/>
</dbReference>
<dbReference type="Gene3D" id="3.30.200.20">
    <property type="entry name" value="Phosphorylase Kinase, domain 1"/>
    <property type="match status" value="1"/>
</dbReference>
<dbReference type="GO" id="GO:0005634">
    <property type="term" value="C:nucleus"/>
    <property type="evidence" value="ECO:0007669"/>
    <property type="project" value="TreeGrafter"/>
</dbReference>
<dbReference type="InterPro" id="IPR000719">
    <property type="entry name" value="Prot_kinase_dom"/>
</dbReference>
<dbReference type="InterPro" id="IPR008271">
    <property type="entry name" value="Ser/Thr_kinase_AS"/>
</dbReference>
<evidence type="ECO:0000313" key="4">
    <source>
        <dbReference type="EMBL" id="QHS96515.1"/>
    </source>
</evidence>
<dbReference type="PANTHER" id="PTHR44167">
    <property type="entry name" value="OVARIAN-SPECIFIC SERINE/THREONINE-PROTEIN KINASE LOK-RELATED"/>
    <property type="match status" value="1"/>
</dbReference>
<evidence type="ECO:0000256" key="1">
    <source>
        <dbReference type="ARBA" id="ARBA00022741"/>
    </source>
</evidence>
<name>A0A6C0BVQ4_9ZZZZ</name>
<dbReference type="AlphaFoldDB" id="A0A6C0BVQ4"/>
<dbReference type="PANTHER" id="PTHR44167:SF30">
    <property type="entry name" value="PHOSPHORYLASE KINASE"/>
    <property type="match status" value="1"/>
</dbReference>
<proteinExistence type="predicted"/>
<dbReference type="Gene3D" id="1.10.510.10">
    <property type="entry name" value="Transferase(Phosphotransferase) domain 1"/>
    <property type="match status" value="1"/>
</dbReference>
<accession>A0A6C0BVQ4</accession>
<organism evidence="4">
    <name type="scientific">viral metagenome</name>
    <dbReference type="NCBI Taxonomy" id="1070528"/>
    <lineage>
        <taxon>unclassified sequences</taxon>
        <taxon>metagenomes</taxon>
        <taxon>organismal metagenomes</taxon>
    </lineage>
</organism>
<dbReference type="EMBL" id="MN739271">
    <property type="protein sequence ID" value="QHS96515.1"/>
    <property type="molecule type" value="Genomic_DNA"/>
</dbReference>
<sequence>MAIKIMSRHNALFSTNYIAGRHLGIGATSRVFECYARNSNDKFAAKKAISKDIIQFNRSKKEEAYLEKLNNHPNICNLHDIFYEEDDDGQYVKHIVTECGENSLANLASTVHIDEKYLKQIVIQMLHAILHCHNNNICHRDIKLENFIYINSYNLSHASPMFLNTINIKLIDFGLATNYHKDYNLTGKVGTVSYVAPEILNNSDYTPKIDSWSLGVSIYKIIIGNPLINHTKIDFFNPTYKNHKWNTYSTECCDFVQQLLTINAINRLSIHDAINHSWISA</sequence>
<keyword evidence="2" id="KW-0067">ATP-binding</keyword>
<dbReference type="SMART" id="SM00220">
    <property type="entry name" value="S_TKc"/>
    <property type="match status" value="1"/>
</dbReference>
<dbReference type="InterPro" id="IPR017441">
    <property type="entry name" value="Protein_kinase_ATP_BS"/>
</dbReference>